<proteinExistence type="predicted"/>
<organism evidence="2 3">
    <name type="scientific">Streptomyces incarnatus</name>
    <dbReference type="NCBI Taxonomy" id="665007"/>
    <lineage>
        <taxon>Bacteria</taxon>
        <taxon>Bacillati</taxon>
        <taxon>Actinomycetota</taxon>
        <taxon>Actinomycetes</taxon>
        <taxon>Kitasatosporales</taxon>
        <taxon>Streptomycetaceae</taxon>
        <taxon>Streptomyces</taxon>
    </lineage>
</organism>
<dbReference type="Proteomes" id="UP000035366">
    <property type="component" value="Chromosome"/>
</dbReference>
<protein>
    <submittedName>
        <fullName evidence="2">Uncharacterized protein</fullName>
    </submittedName>
</protein>
<feature type="region of interest" description="Disordered" evidence="1">
    <location>
        <begin position="1"/>
        <end position="21"/>
    </location>
</feature>
<evidence type="ECO:0000256" key="1">
    <source>
        <dbReference type="SAM" id="MobiDB-lite"/>
    </source>
</evidence>
<sequence>MSEERQEPGSAPGTSALHRARRHIEDPRCLGHGISLHVDEDQGGPLVVRQRAQCFEELPLHIVALGRRGGRLVRFQQLLQPLGVVDRRGLP</sequence>
<reference evidence="2 3" key="1">
    <citation type="journal article" date="2015" name="ISME J.">
        <title>Draft Genome Sequence of Streptomyces incarnatus NRRL8089, which Produces the Nucleoside Antibiotic Sinefungin.</title>
        <authorList>
            <person name="Oshima K."/>
            <person name="Hattori M."/>
            <person name="Shimizu H."/>
            <person name="Fukuda K."/>
            <person name="Nemoto M."/>
            <person name="Inagaki K."/>
            <person name="Tamura T."/>
        </authorList>
    </citation>
    <scope>NUCLEOTIDE SEQUENCE [LARGE SCALE GENOMIC DNA]</scope>
    <source>
        <strain evidence="2 3">NRRL 8089</strain>
    </source>
</reference>
<dbReference type="EMBL" id="CP011497">
    <property type="protein sequence ID" value="AKJ12071.1"/>
    <property type="molecule type" value="Genomic_DNA"/>
</dbReference>
<name>A0ABM5TM24_9ACTN</name>
<evidence type="ECO:0000313" key="3">
    <source>
        <dbReference type="Proteomes" id="UP000035366"/>
    </source>
</evidence>
<gene>
    <name evidence="2" type="ORF">ABB07_19130</name>
</gene>
<evidence type="ECO:0000313" key="2">
    <source>
        <dbReference type="EMBL" id="AKJ12071.1"/>
    </source>
</evidence>
<keyword evidence="3" id="KW-1185">Reference proteome</keyword>
<accession>A0ABM5TM24</accession>